<comment type="caution">
    <text evidence="1">The sequence shown here is derived from an EMBL/GenBank/DDBJ whole genome shotgun (WGS) entry which is preliminary data.</text>
</comment>
<dbReference type="RefSeq" id="WP_029312747.1">
    <property type="nucleotide sequence ID" value="NZ_FTNE01000026.1"/>
</dbReference>
<dbReference type="InterPro" id="IPR042257">
    <property type="entry name" value="DGOK_C"/>
</dbReference>
<evidence type="ECO:0000313" key="2">
    <source>
        <dbReference type="Proteomes" id="UP000186308"/>
    </source>
</evidence>
<dbReference type="OrthoDB" id="256574at2"/>
<dbReference type="InterPro" id="IPR007729">
    <property type="entry name" value="DGOK"/>
</dbReference>
<name>A0A8G2CN32_ACIRU</name>
<keyword evidence="2" id="KW-1185">Reference proteome</keyword>
<keyword evidence="1" id="KW-0808">Transferase</keyword>
<dbReference type="GO" id="GO:0034194">
    <property type="term" value="P:D-galactonate catabolic process"/>
    <property type="evidence" value="ECO:0007669"/>
    <property type="project" value="InterPro"/>
</dbReference>
<dbReference type="EMBL" id="FTNE01000026">
    <property type="protein sequence ID" value="SIR36209.1"/>
    <property type="molecule type" value="Genomic_DNA"/>
</dbReference>
<proteinExistence type="predicted"/>
<keyword evidence="1" id="KW-0418">Kinase</keyword>
<dbReference type="GO" id="GO:0008671">
    <property type="term" value="F:2-dehydro-3-deoxygalactonokinase activity"/>
    <property type="evidence" value="ECO:0007669"/>
    <property type="project" value="InterPro"/>
</dbReference>
<dbReference type="Gene3D" id="3.30.420.300">
    <property type="entry name" value="2-keto-3-deoxy-galactonokinase, substrate binding domain"/>
    <property type="match status" value="1"/>
</dbReference>
<dbReference type="Gene3D" id="3.30.420.310">
    <property type="entry name" value="2-keto-3-deoxy-galactonokinase, C-terminal domain"/>
    <property type="match status" value="1"/>
</dbReference>
<gene>
    <name evidence="1" type="ORF">SAMN05421828_12636</name>
</gene>
<evidence type="ECO:0000313" key="1">
    <source>
        <dbReference type="EMBL" id="SIR36209.1"/>
    </source>
</evidence>
<protein>
    <submittedName>
        <fullName evidence="1">2-dehydro-3-deoxygalactonokinase</fullName>
    </submittedName>
</protein>
<dbReference type="AlphaFoldDB" id="A0A8G2CN32"/>
<accession>A0A8G2CN32</accession>
<dbReference type="InterPro" id="IPR042258">
    <property type="entry name" value="DGOK_N"/>
</dbReference>
<sequence>MIGVDWGTTSLRAWRLDQDGAVRDRRATAQGIMAITDRQFEPVLRDIVGDWLADGERRVLLCGMIGSRQGWHEVAYLPCPAGIDEIAARLTPVAFAGAAVRIVPGLATIDENGVADVMRGEETQILGAAACDGTARVICLPGTHSKWAVVSAGRIERFSTYMTGEMFAALAEHTILARTIVAGPIDPVAFTAGVARATEAGGLLHHAFGVRTQVLRQGMTEAAAYAYLSGLMIGHELNAALDGVATPVAVVGASTLAALYVTAIASRGGVAIAVDEAASAAGLARLGERASWT</sequence>
<dbReference type="CDD" id="cd24012">
    <property type="entry name" value="ASKHA_NBD_KDGal-kinase"/>
    <property type="match status" value="1"/>
</dbReference>
<dbReference type="Proteomes" id="UP000186308">
    <property type="component" value="Unassembled WGS sequence"/>
</dbReference>
<dbReference type="Pfam" id="PF05035">
    <property type="entry name" value="DGOK"/>
    <property type="match status" value="1"/>
</dbReference>
<organism evidence="1 2">
    <name type="scientific">Acidiphilium rubrum</name>
    <dbReference type="NCBI Taxonomy" id="526"/>
    <lineage>
        <taxon>Bacteria</taxon>
        <taxon>Pseudomonadati</taxon>
        <taxon>Pseudomonadota</taxon>
        <taxon>Alphaproteobacteria</taxon>
        <taxon>Acetobacterales</taxon>
        <taxon>Acidocellaceae</taxon>
        <taxon>Acidiphilium</taxon>
    </lineage>
</organism>
<reference evidence="1 2" key="1">
    <citation type="submission" date="2017-01" db="EMBL/GenBank/DDBJ databases">
        <authorList>
            <person name="Varghese N."/>
            <person name="Submissions S."/>
        </authorList>
    </citation>
    <scope>NUCLEOTIDE SEQUENCE [LARGE SCALE GENOMIC DNA]</scope>
    <source>
        <strain evidence="1 2">ATCC 35905</strain>
    </source>
</reference>